<evidence type="ECO:0000256" key="4">
    <source>
        <dbReference type="ARBA" id="ARBA00022771"/>
    </source>
</evidence>
<evidence type="ECO:0000313" key="10">
    <source>
        <dbReference type="EMBL" id="RDL42274.1"/>
    </source>
</evidence>
<dbReference type="FunFam" id="3.30.160.60:FF:000031">
    <property type="entry name" value="GLI family zinc finger 3"/>
    <property type="match status" value="1"/>
</dbReference>
<keyword evidence="6" id="KW-0539">Nucleus</keyword>
<dbReference type="RefSeq" id="XP_031874930.1">
    <property type="nucleotide sequence ID" value="XM_032010876.1"/>
</dbReference>
<dbReference type="PROSITE" id="PS50157">
    <property type="entry name" value="ZINC_FINGER_C2H2_2"/>
    <property type="match status" value="1"/>
</dbReference>
<name>A0A370U3C6_9HELO</name>
<dbReference type="AlphaFoldDB" id="A0A370U3C6"/>
<feature type="region of interest" description="Disordered" evidence="8">
    <location>
        <begin position="321"/>
        <end position="343"/>
    </location>
</feature>
<keyword evidence="5" id="KW-0862">Zinc</keyword>
<keyword evidence="3" id="KW-0677">Repeat</keyword>
<dbReference type="GO" id="GO:0008270">
    <property type="term" value="F:zinc ion binding"/>
    <property type="evidence" value="ECO:0007669"/>
    <property type="project" value="UniProtKB-KW"/>
</dbReference>
<dbReference type="GO" id="GO:0000978">
    <property type="term" value="F:RNA polymerase II cis-regulatory region sequence-specific DNA binding"/>
    <property type="evidence" value="ECO:0007669"/>
    <property type="project" value="TreeGrafter"/>
</dbReference>
<dbReference type="InterPro" id="IPR036236">
    <property type="entry name" value="Znf_C2H2_sf"/>
</dbReference>
<evidence type="ECO:0000259" key="9">
    <source>
        <dbReference type="PROSITE" id="PS50157"/>
    </source>
</evidence>
<dbReference type="EMBL" id="NPIC01000001">
    <property type="protein sequence ID" value="RDL42274.1"/>
    <property type="molecule type" value="Genomic_DNA"/>
</dbReference>
<evidence type="ECO:0000256" key="5">
    <source>
        <dbReference type="ARBA" id="ARBA00022833"/>
    </source>
</evidence>
<evidence type="ECO:0000256" key="3">
    <source>
        <dbReference type="ARBA" id="ARBA00022737"/>
    </source>
</evidence>
<dbReference type="GO" id="GO:0005634">
    <property type="term" value="C:nucleus"/>
    <property type="evidence" value="ECO:0007669"/>
    <property type="project" value="UniProtKB-SubCell"/>
</dbReference>
<accession>A0A370U3C6</accession>
<dbReference type="Gene3D" id="3.30.160.60">
    <property type="entry name" value="Classic Zinc Finger"/>
    <property type="match status" value="3"/>
</dbReference>
<comment type="caution">
    <text evidence="10">The sequence shown here is derived from an EMBL/GenBank/DDBJ whole genome shotgun (WGS) entry which is preliminary data.</text>
</comment>
<dbReference type="Pfam" id="PF00096">
    <property type="entry name" value="zf-C2H2"/>
    <property type="match status" value="1"/>
</dbReference>
<feature type="region of interest" description="Disordered" evidence="8">
    <location>
        <begin position="163"/>
        <end position="236"/>
    </location>
</feature>
<dbReference type="STRING" id="2656787.A0A370U3C6"/>
<dbReference type="PROSITE" id="PS00028">
    <property type="entry name" value="ZINC_FINGER_C2H2_1"/>
    <property type="match status" value="1"/>
</dbReference>
<evidence type="ECO:0000313" key="11">
    <source>
        <dbReference type="Proteomes" id="UP000254866"/>
    </source>
</evidence>
<evidence type="ECO:0000256" key="2">
    <source>
        <dbReference type="ARBA" id="ARBA00022723"/>
    </source>
</evidence>
<proteinExistence type="predicted"/>
<feature type="compositionally biased region" description="Polar residues" evidence="8">
    <location>
        <begin position="193"/>
        <end position="222"/>
    </location>
</feature>
<dbReference type="SUPFAM" id="SSF57667">
    <property type="entry name" value="beta-beta-alpha zinc fingers"/>
    <property type="match status" value="2"/>
</dbReference>
<organism evidence="10 11">
    <name type="scientific">Venustampulla echinocandica</name>
    <dbReference type="NCBI Taxonomy" id="2656787"/>
    <lineage>
        <taxon>Eukaryota</taxon>
        <taxon>Fungi</taxon>
        <taxon>Dikarya</taxon>
        <taxon>Ascomycota</taxon>
        <taxon>Pezizomycotina</taxon>
        <taxon>Leotiomycetes</taxon>
        <taxon>Helotiales</taxon>
        <taxon>Pleuroascaceae</taxon>
        <taxon>Venustampulla</taxon>
    </lineage>
</organism>
<reference evidence="10 11" key="1">
    <citation type="journal article" date="2018" name="IMA Fungus">
        <title>IMA Genome-F 9: Draft genome sequence of Annulohypoxylon stygium, Aspergillus mulundensis, Berkeleyomyces basicola (syn. Thielaviopsis basicola), Ceratocystis smalleyi, two Cercospora beticola strains, Coleophoma cylindrospora, Fusarium fracticaudum, Phialophora cf. hyalina, and Morchella septimelata.</title>
        <authorList>
            <person name="Wingfield B.D."/>
            <person name="Bills G.F."/>
            <person name="Dong Y."/>
            <person name="Huang W."/>
            <person name="Nel W.J."/>
            <person name="Swalarsk-Parry B.S."/>
            <person name="Vaghefi N."/>
            <person name="Wilken P.M."/>
            <person name="An Z."/>
            <person name="de Beer Z.W."/>
            <person name="De Vos L."/>
            <person name="Chen L."/>
            <person name="Duong T.A."/>
            <person name="Gao Y."/>
            <person name="Hammerbacher A."/>
            <person name="Kikkert J.R."/>
            <person name="Li Y."/>
            <person name="Li H."/>
            <person name="Li K."/>
            <person name="Li Q."/>
            <person name="Liu X."/>
            <person name="Ma X."/>
            <person name="Naidoo K."/>
            <person name="Pethybridge S.J."/>
            <person name="Sun J."/>
            <person name="Steenkamp E.T."/>
            <person name="van der Nest M.A."/>
            <person name="van Wyk S."/>
            <person name="Wingfield M.J."/>
            <person name="Xiong C."/>
            <person name="Yue Q."/>
            <person name="Zhang X."/>
        </authorList>
    </citation>
    <scope>NUCLEOTIDE SEQUENCE [LARGE SCALE GENOMIC DNA]</scope>
    <source>
        <strain evidence="10 11">BP 5553</strain>
    </source>
</reference>
<gene>
    <name evidence="10" type="ORF">BP5553_02253</name>
</gene>
<dbReference type="OrthoDB" id="3214149at2759"/>
<keyword evidence="11" id="KW-1185">Reference proteome</keyword>
<dbReference type="PANTHER" id="PTHR45718:SF4">
    <property type="entry name" value="TRANSCRIPTIONAL ACTIVATOR CUBITUS INTERRUPTUS"/>
    <property type="match status" value="1"/>
</dbReference>
<comment type="subcellular location">
    <subcellularLocation>
        <location evidence="1">Nucleus</location>
    </subcellularLocation>
</comment>
<evidence type="ECO:0000256" key="1">
    <source>
        <dbReference type="ARBA" id="ARBA00004123"/>
    </source>
</evidence>
<protein>
    <recommendedName>
        <fullName evidence="9">C2H2-type domain-containing protein</fullName>
    </recommendedName>
</protein>
<dbReference type="SMART" id="SM00355">
    <property type="entry name" value="ZnF_C2H2"/>
    <property type="match status" value="3"/>
</dbReference>
<sequence length="355" mass="39209">MADESPVGSPLSTISSDAFEAEYVASHMPMPPAKRQKIEDAVSESSDTEGEVPSSPSNLRPEDDENHEQVTVCAWDGCDAGDLENMDRLVEHIHNEHIETRQKKYTCEWMDCNRKSLPHASGYALKAHMRSHTREKPFYCALPECDRAFTRSDALAKHMRTVHETEALRPSDPIPKSMQPAKTSRRLKLILKASQSQSEDPSAGATNGTTNGSSPARWTSSYPAELGFTPEEEGRGPEGLWRYLRRELAWVEEEAEALKRQCEEMEQIRSKEWAEKEVLLDQVIKSEVSYHERRAEVLAGAATLPTAEEIKVAAAAAALSPPARGSVSESPAPVKGQPVEDTREAAAVLASMSQT</sequence>
<dbReference type="FunFam" id="3.30.160.60:FF:000201">
    <property type="entry name" value="C2H2 finger domain protein (Gli3)"/>
    <property type="match status" value="1"/>
</dbReference>
<dbReference type="InterPro" id="IPR013087">
    <property type="entry name" value="Znf_C2H2_type"/>
</dbReference>
<feature type="domain" description="C2H2-type" evidence="9">
    <location>
        <begin position="138"/>
        <end position="168"/>
    </location>
</feature>
<keyword evidence="2" id="KW-0479">Metal-binding</keyword>
<evidence type="ECO:0000256" key="6">
    <source>
        <dbReference type="ARBA" id="ARBA00023242"/>
    </source>
</evidence>
<dbReference type="GeneID" id="43595102"/>
<dbReference type="Proteomes" id="UP000254866">
    <property type="component" value="Unassembled WGS sequence"/>
</dbReference>
<evidence type="ECO:0000256" key="8">
    <source>
        <dbReference type="SAM" id="MobiDB-lite"/>
    </source>
</evidence>
<dbReference type="InterPro" id="IPR043359">
    <property type="entry name" value="GLI-like"/>
</dbReference>
<evidence type="ECO:0000256" key="7">
    <source>
        <dbReference type="PROSITE-ProRule" id="PRU00042"/>
    </source>
</evidence>
<dbReference type="PANTHER" id="PTHR45718">
    <property type="entry name" value="TRANSCRIPTIONAL ACTIVATOR CUBITUS INTERRUPTUS"/>
    <property type="match status" value="1"/>
</dbReference>
<keyword evidence="4 7" id="KW-0863">Zinc-finger</keyword>
<dbReference type="GO" id="GO:0000981">
    <property type="term" value="F:DNA-binding transcription factor activity, RNA polymerase II-specific"/>
    <property type="evidence" value="ECO:0007669"/>
    <property type="project" value="TreeGrafter"/>
</dbReference>
<feature type="region of interest" description="Disordered" evidence="8">
    <location>
        <begin position="25"/>
        <end position="68"/>
    </location>
</feature>